<keyword evidence="5 6" id="KW-0067">ATP-binding</keyword>
<dbReference type="PROSITE" id="PS50011">
    <property type="entry name" value="PROTEIN_KINASE_DOM"/>
    <property type="match status" value="1"/>
</dbReference>
<dbReference type="Pfam" id="PF00069">
    <property type="entry name" value="Pkinase"/>
    <property type="match status" value="1"/>
</dbReference>
<gene>
    <name evidence="8" type="ORF">TM35_000082740</name>
</gene>
<protein>
    <recommendedName>
        <fullName evidence="7">Protein kinase domain-containing protein</fullName>
    </recommendedName>
</protein>
<dbReference type="PANTHER" id="PTHR24055">
    <property type="entry name" value="MITOGEN-ACTIVATED PROTEIN KINASE"/>
    <property type="match status" value="1"/>
</dbReference>
<sequence>MSTSRLVGRYKLIGVVGKGGFGIVEEYQDLLTNEHVAIKTIPARFVNQESKRLVREIDTMTFLHDAHPHVIGYFSMFVTPCVSVDGRSGGDDDTHYNGSISPEEVSSNLDVEGSEYINLDFGGKLIKHHHELEAEVGKIKGTDEFNLHIVMPLMKGDLLYFIKHASSSSPKLSMTEEFIEQVAVVFAFQICFGLDYLHKCNIVHRDMKPENVLVRLHGTNPYESTALIADLGLARDAEASDTFYVCTRYYRPPEIITNVSKGETSIDVWSLGCIFFEMVTGRALFTVNSALNEHGVWEGQRASTQLEVILNIVGTPSHEEVRRFMPVGNAQLYLLRSVSRPSRLVEIMENNWRLRTTRDRQIKWMDLISRCLAFFPEQRPSCEDLCRHQLFRDCNVFYGENVKQHPARIYRPTQAGTLVVENKQIVLHLVMRALEQSSPLMEEEGTEKDEWSEEGGDLLFCEEEESHLNNDEILIEHSNPVDSVVTKNSTTSRENTPYGLEEEEIVNQLDFPNVNDPELRQRYGNWGYSNESLDDVISRLLNDLQYYTHDPERSEQLRVLLNYFTSLR</sequence>
<dbReference type="RefSeq" id="XP_028884542.1">
    <property type="nucleotide sequence ID" value="XM_029024139.1"/>
</dbReference>
<comment type="caution">
    <text evidence="8">The sequence shown here is derived from an EMBL/GenBank/DDBJ whole genome shotgun (WGS) entry which is preliminary data.</text>
</comment>
<feature type="binding site" evidence="6">
    <location>
        <position position="39"/>
    </location>
    <ligand>
        <name>ATP</name>
        <dbReference type="ChEBI" id="CHEBI:30616"/>
    </ligand>
</feature>
<reference evidence="8 9" key="1">
    <citation type="submission" date="2017-03" db="EMBL/GenBank/DDBJ databases">
        <title>An alternative strategy for trypanosome survival in the mammalian bloodstream revealed through genome and transcriptome analysis of the ubiquitous bovine parasite Trypanosoma (Megatrypanum) theileri.</title>
        <authorList>
            <person name="Kelly S."/>
            <person name="Ivens A."/>
            <person name="Mott A."/>
            <person name="O'Neill E."/>
            <person name="Emms D."/>
            <person name="Macleod O."/>
            <person name="Voorheis P."/>
            <person name="Matthews J."/>
            <person name="Matthews K."/>
            <person name="Carrington M."/>
        </authorList>
    </citation>
    <scope>NUCLEOTIDE SEQUENCE [LARGE SCALE GENOMIC DNA]</scope>
    <source>
        <strain evidence="8">Edinburgh</strain>
    </source>
</reference>
<evidence type="ECO:0000256" key="3">
    <source>
        <dbReference type="ARBA" id="ARBA00022741"/>
    </source>
</evidence>
<dbReference type="SMART" id="SM00220">
    <property type="entry name" value="S_TKc"/>
    <property type="match status" value="1"/>
</dbReference>
<keyword evidence="4" id="KW-0418">Kinase</keyword>
<evidence type="ECO:0000256" key="6">
    <source>
        <dbReference type="PROSITE-ProRule" id="PRU10141"/>
    </source>
</evidence>
<proteinExistence type="predicted"/>
<dbReference type="GO" id="GO:0004674">
    <property type="term" value="F:protein serine/threonine kinase activity"/>
    <property type="evidence" value="ECO:0007669"/>
    <property type="project" value="UniProtKB-KW"/>
</dbReference>
<dbReference type="InterPro" id="IPR011009">
    <property type="entry name" value="Kinase-like_dom_sf"/>
</dbReference>
<name>A0A1X0P0K0_9TRYP</name>
<dbReference type="PROSITE" id="PS00108">
    <property type="entry name" value="PROTEIN_KINASE_ST"/>
    <property type="match status" value="1"/>
</dbReference>
<dbReference type="InterPro" id="IPR008271">
    <property type="entry name" value="Ser/Thr_kinase_AS"/>
</dbReference>
<dbReference type="PROSITE" id="PS00107">
    <property type="entry name" value="PROTEIN_KINASE_ATP"/>
    <property type="match status" value="1"/>
</dbReference>
<evidence type="ECO:0000256" key="5">
    <source>
        <dbReference type="ARBA" id="ARBA00022840"/>
    </source>
</evidence>
<dbReference type="GeneID" id="39983919"/>
<dbReference type="VEuPathDB" id="TriTrypDB:TM35_000082740"/>
<dbReference type="GO" id="GO:0005524">
    <property type="term" value="F:ATP binding"/>
    <property type="evidence" value="ECO:0007669"/>
    <property type="project" value="UniProtKB-UniRule"/>
</dbReference>
<evidence type="ECO:0000256" key="1">
    <source>
        <dbReference type="ARBA" id="ARBA00022527"/>
    </source>
</evidence>
<keyword evidence="3 6" id="KW-0547">Nucleotide-binding</keyword>
<evidence type="ECO:0000313" key="8">
    <source>
        <dbReference type="EMBL" id="ORC90476.1"/>
    </source>
</evidence>
<dbReference type="FunFam" id="1.10.510.10:FF:000624">
    <property type="entry name" value="Mitogen-activated protein kinase"/>
    <property type="match status" value="1"/>
</dbReference>
<keyword evidence="1" id="KW-0723">Serine/threonine-protein kinase</keyword>
<dbReference type="InterPro" id="IPR050117">
    <property type="entry name" value="MAPK"/>
</dbReference>
<keyword evidence="2" id="KW-0808">Transferase</keyword>
<feature type="domain" description="Protein kinase" evidence="7">
    <location>
        <begin position="10"/>
        <end position="391"/>
    </location>
</feature>
<evidence type="ECO:0000259" key="7">
    <source>
        <dbReference type="PROSITE" id="PS50011"/>
    </source>
</evidence>
<evidence type="ECO:0000313" key="9">
    <source>
        <dbReference type="Proteomes" id="UP000192257"/>
    </source>
</evidence>
<evidence type="ECO:0000256" key="4">
    <source>
        <dbReference type="ARBA" id="ARBA00022777"/>
    </source>
</evidence>
<dbReference type="Gene3D" id="1.10.510.10">
    <property type="entry name" value="Transferase(Phosphotransferase) domain 1"/>
    <property type="match status" value="1"/>
</dbReference>
<dbReference type="Proteomes" id="UP000192257">
    <property type="component" value="Unassembled WGS sequence"/>
</dbReference>
<accession>A0A1X0P0K0</accession>
<dbReference type="SUPFAM" id="SSF56112">
    <property type="entry name" value="Protein kinase-like (PK-like)"/>
    <property type="match status" value="1"/>
</dbReference>
<dbReference type="EMBL" id="NBCO01000008">
    <property type="protein sequence ID" value="ORC90476.1"/>
    <property type="molecule type" value="Genomic_DNA"/>
</dbReference>
<dbReference type="InterPro" id="IPR017441">
    <property type="entry name" value="Protein_kinase_ATP_BS"/>
</dbReference>
<dbReference type="OrthoDB" id="272152at2759"/>
<dbReference type="Gene3D" id="3.30.200.20">
    <property type="entry name" value="Phosphorylase Kinase, domain 1"/>
    <property type="match status" value="1"/>
</dbReference>
<evidence type="ECO:0000256" key="2">
    <source>
        <dbReference type="ARBA" id="ARBA00022679"/>
    </source>
</evidence>
<organism evidence="8 9">
    <name type="scientific">Trypanosoma theileri</name>
    <dbReference type="NCBI Taxonomy" id="67003"/>
    <lineage>
        <taxon>Eukaryota</taxon>
        <taxon>Discoba</taxon>
        <taxon>Euglenozoa</taxon>
        <taxon>Kinetoplastea</taxon>
        <taxon>Metakinetoplastina</taxon>
        <taxon>Trypanosomatida</taxon>
        <taxon>Trypanosomatidae</taxon>
        <taxon>Trypanosoma</taxon>
    </lineage>
</organism>
<dbReference type="STRING" id="67003.A0A1X0P0K0"/>
<keyword evidence="9" id="KW-1185">Reference proteome</keyword>
<dbReference type="InterPro" id="IPR000719">
    <property type="entry name" value="Prot_kinase_dom"/>
</dbReference>
<dbReference type="AlphaFoldDB" id="A0A1X0P0K0"/>